<reference evidence="1 2" key="1">
    <citation type="journal article" date="2011" name="Int. J. Syst. Evol. Microbiol.">
        <title>Relationship of Bacillus amyloliquefaciens clades associated with strains DSM 7T and FZB42T: a proposal for Bacillus amyloliquefaciens subsp. amyloliquefaciens subsp. nov. and Bacillus amyloliquefaciens subsp. plantarum subsp. nov. based on complete genome sequence comparisons.</title>
        <authorList>
            <person name="Borriss R."/>
            <person name="Chen X.H."/>
            <person name="Rueckert C."/>
            <person name="Blom J."/>
            <person name="Becker A."/>
            <person name="Baumgarth B."/>
            <person name="Fan B."/>
            <person name="Pukall R."/>
            <person name="Schumann P."/>
            <person name="Sproer C."/>
            <person name="Junge H."/>
            <person name="Vater J."/>
            <person name="Puhler A."/>
            <person name="Klenk H.P."/>
        </authorList>
    </citation>
    <scope>NUCLEOTIDE SEQUENCE [LARGE SCALE GENOMIC DNA]</scope>
    <source>
        <strain evidence="2">DSM 7</strain>
    </source>
</reference>
<dbReference type="InterPro" id="IPR024496">
    <property type="entry name" value="Spore_germ_GerPE"/>
</dbReference>
<dbReference type="Proteomes" id="UP000006562">
    <property type="component" value="Chromosome"/>
</dbReference>
<sequence length="131" mass="14409">MLKRISRLRSAKVNSVGIGSVFQAGDTNEINMKVKVLADQRTLAVYRDDEGLFNRKEYQIFRQPAVMPLPETGVQSAFCHENPSIRVRNVKVQGVSSASVLQIGSSSVVLGDSRLKHIRQIASPSSQSPQT</sequence>
<dbReference type="RefSeq" id="WP_013351766.1">
    <property type="nucleotide sequence ID" value="NC_014551.1"/>
</dbReference>
<proteinExistence type="predicted"/>
<dbReference type="EMBL" id="FN597644">
    <property type="protein sequence ID" value="CBI42280.1"/>
    <property type="molecule type" value="Genomic_DNA"/>
</dbReference>
<keyword evidence="2" id="KW-1185">Reference proteome</keyword>
<evidence type="ECO:0000313" key="2">
    <source>
        <dbReference type="Proteomes" id="UP000006562"/>
    </source>
</evidence>
<dbReference type="AlphaFoldDB" id="A0A9P1NHE3"/>
<protein>
    <submittedName>
        <fullName evidence="1">Probable spore germination protein gerPE</fullName>
    </submittedName>
</protein>
<accession>A0A9P1NHE3</accession>
<name>A0A9P1NHE3_BACAS</name>
<reference evidence="2" key="2">
    <citation type="journal article" date="2011" name="J. Biotechnol.">
        <title>Genome sequence of B. amyloliquefaciens type strain DSM7(T) reveals differences to plant-associated B. amyloliquefaciens FZB42.</title>
        <authorList>
            <person name="Ruckert C."/>
            <person name="Blom J."/>
            <person name="Chen X."/>
            <person name="Reva O."/>
            <person name="Borriss R."/>
        </authorList>
    </citation>
    <scope>NUCLEOTIDE SEQUENCE [LARGE SCALE GENOMIC DNA]</scope>
    <source>
        <strain evidence="2">DSM 7</strain>
    </source>
</reference>
<dbReference type="Pfam" id="PF10970">
    <property type="entry name" value="GerPE"/>
    <property type="match status" value="1"/>
</dbReference>
<organism evidence="1 2">
    <name type="scientific">Bacillus amyloliquefaciens (strain ATCC 23350 / DSM 7 / BCRC 11601 / CCUG 28519 / NBRC 15535 / NRRL B-14393 / F)</name>
    <dbReference type="NCBI Taxonomy" id="692420"/>
    <lineage>
        <taxon>Bacteria</taxon>
        <taxon>Bacillati</taxon>
        <taxon>Bacillota</taxon>
        <taxon>Bacilli</taxon>
        <taxon>Bacillales</taxon>
        <taxon>Bacillaceae</taxon>
        <taxon>Bacillus</taxon>
        <taxon>Bacillus amyloliquefaciens group</taxon>
    </lineage>
</organism>
<gene>
    <name evidence="1" type="primary">gerPE</name>
    <name evidence="1" type="ordered locus">BAMF_1154</name>
</gene>
<evidence type="ECO:0000313" key="1">
    <source>
        <dbReference type="EMBL" id="CBI42280.1"/>
    </source>
</evidence>
<dbReference type="KEGG" id="bao:BAMF_1154"/>